<sequence>MNDVNKSEFWDELYLSNSVAWDLKSPTPAFIDLLSSEYFSGRKKLLVVGCGYGYDAIEAAKNGFEVTALDFSQAAIASAKKLAVKENVNVEFLVEDFFNLKEKYLNSFELVFDYVTYCAINPTRRKEYAEKISDVLQPNGIFAIILFPIENRLGGPPFAVDVSEATNYFSSKLELILSTDRLNSIKPRKGRELLQIYRKPNGKKS</sequence>
<dbReference type="GO" id="GO:0008757">
    <property type="term" value="F:S-adenosylmethionine-dependent methyltransferase activity"/>
    <property type="evidence" value="ECO:0007669"/>
    <property type="project" value="InterPro"/>
</dbReference>
<dbReference type="PROSITE" id="PS51585">
    <property type="entry name" value="SAM_MT_TPMT"/>
    <property type="match status" value="1"/>
</dbReference>
<dbReference type="InterPro" id="IPR008854">
    <property type="entry name" value="TPMT"/>
</dbReference>
<proteinExistence type="predicted"/>
<dbReference type="GO" id="GO:0032259">
    <property type="term" value="P:methylation"/>
    <property type="evidence" value="ECO:0007669"/>
    <property type="project" value="UniProtKB-KW"/>
</dbReference>
<keyword evidence="2 5" id="KW-0489">Methyltransferase</keyword>
<keyword evidence="3 5" id="KW-0808">Transferase</keyword>
<evidence type="ECO:0000256" key="1">
    <source>
        <dbReference type="ARBA" id="ARBA00022553"/>
    </source>
</evidence>
<protein>
    <submittedName>
        <fullName evidence="5">Methyltransferase domain-containing protein</fullName>
    </submittedName>
</protein>
<reference evidence="5" key="1">
    <citation type="journal article" date="2020" name="mSystems">
        <title>Genome- and Community-Level Interaction Insights into Carbon Utilization and Element Cycling Functions of Hydrothermarchaeota in Hydrothermal Sediment.</title>
        <authorList>
            <person name="Zhou Z."/>
            <person name="Liu Y."/>
            <person name="Xu W."/>
            <person name="Pan J."/>
            <person name="Luo Z.H."/>
            <person name="Li M."/>
        </authorList>
    </citation>
    <scope>NUCLEOTIDE SEQUENCE [LARGE SCALE GENOMIC DNA]</scope>
    <source>
        <strain evidence="5">SpSt-479</strain>
    </source>
</reference>
<dbReference type="CDD" id="cd02440">
    <property type="entry name" value="AdoMet_MTases"/>
    <property type="match status" value="1"/>
</dbReference>
<evidence type="ECO:0000256" key="2">
    <source>
        <dbReference type="ARBA" id="ARBA00022603"/>
    </source>
</evidence>
<gene>
    <name evidence="5" type="ORF">ENS31_03665</name>
</gene>
<comment type="caution">
    <text evidence="5">The sequence shown here is derived from an EMBL/GenBank/DDBJ whole genome shotgun (WGS) entry which is preliminary data.</text>
</comment>
<dbReference type="SUPFAM" id="SSF53335">
    <property type="entry name" value="S-adenosyl-L-methionine-dependent methyltransferases"/>
    <property type="match status" value="1"/>
</dbReference>
<name>A0A7V2ZIN8_9BACT</name>
<dbReference type="Pfam" id="PF05724">
    <property type="entry name" value="TPMT"/>
    <property type="match status" value="1"/>
</dbReference>
<organism evidence="5">
    <name type="scientific">Ignavibacterium album</name>
    <dbReference type="NCBI Taxonomy" id="591197"/>
    <lineage>
        <taxon>Bacteria</taxon>
        <taxon>Pseudomonadati</taxon>
        <taxon>Ignavibacteriota</taxon>
        <taxon>Ignavibacteria</taxon>
        <taxon>Ignavibacteriales</taxon>
        <taxon>Ignavibacteriaceae</taxon>
        <taxon>Ignavibacterium</taxon>
    </lineage>
</organism>
<dbReference type="AlphaFoldDB" id="A0A7V2ZIN8"/>
<dbReference type="InterPro" id="IPR029063">
    <property type="entry name" value="SAM-dependent_MTases_sf"/>
</dbReference>
<keyword evidence="1" id="KW-0597">Phosphoprotein</keyword>
<evidence type="ECO:0000256" key="3">
    <source>
        <dbReference type="ARBA" id="ARBA00022679"/>
    </source>
</evidence>
<evidence type="ECO:0000313" key="5">
    <source>
        <dbReference type="EMBL" id="HFI90615.1"/>
    </source>
</evidence>
<dbReference type="Gene3D" id="3.40.50.150">
    <property type="entry name" value="Vaccinia Virus protein VP39"/>
    <property type="match status" value="1"/>
</dbReference>
<dbReference type="PANTHER" id="PTHR32183:SF6">
    <property type="entry name" value="CYSTEINE SULFINATE DESULFINASE_CYSTEINE DESULFURASE AND RELATED ENZYMES"/>
    <property type="match status" value="1"/>
</dbReference>
<evidence type="ECO:0000256" key="4">
    <source>
        <dbReference type="ARBA" id="ARBA00022691"/>
    </source>
</evidence>
<dbReference type="PANTHER" id="PTHR32183">
    <property type="match status" value="1"/>
</dbReference>
<keyword evidence="4" id="KW-0949">S-adenosyl-L-methionine</keyword>
<accession>A0A7V2ZIN8</accession>
<dbReference type="EMBL" id="DSUJ01000008">
    <property type="protein sequence ID" value="HFI90615.1"/>
    <property type="molecule type" value="Genomic_DNA"/>
</dbReference>